<feature type="domain" description="Methyltransferase type 11" evidence="1">
    <location>
        <begin position="48"/>
        <end position="144"/>
    </location>
</feature>
<dbReference type="RefSeq" id="WP_106927017.1">
    <property type="nucleotide sequence ID" value="NZ_CABMMU010000007.1"/>
</dbReference>
<dbReference type="STRING" id="1006000.GKAS_03486"/>
<comment type="caution">
    <text evidence="2">The sequence shown here is derived from an EMBL/GenBank/DDBJ whole genome shotgun (WGS) entry which is preliminary data.</text>
</comment>
<evidence type="ECO:0000313" key="2">
    <source>
        <dbReference type="EMBL" id="PSR46777.1"/>
    </source>
</evidence>
<dbReference type="InterPro" id="IPR029063">
    <property type="entry name" value="SAM-dependent_MTases_sf"/>
</dbReference>
<dbReference type="SUPFAM" id="SSF53335">
    <property type="entry name" value="S-adenosyl-L-methionine-dependent methyltransferases"/>
    <property type="match status" value="1"/>
</dbReference>
<dbReference type="AlphaFoldDB" id="A0A2T2Y2N8"/>
<evidence type="ECO:0000313" key="3">
    <source>
        <dbReference type="Proteomes" id="UP000240892"/>
    </source>
</evidence>
<keyword evidence="2" id="KW-0808">Transferase</keyword>
<dbReference type="GO" id="GO:0008757">
    <property type="term" value="F:S-adenosylmethionine-dependent methyltransferase activity"/>
    <property type="evidence" value="ECO:0007669"/>
    <property type="project" value="InterPro"/>
</dbReference>
<dbReference type="EMBL" id="PYHO01000007">
    <property type="protein sequence ID" value="PSR46777.1"/>
    <property type="molecule type" value="Genomic_DNA"/>
</dbReference>
<dbReference type="Pfam" id="PF08241">
    <property type="entry name" value="Methyltransf_11"/>
    <property type="match status" value="1"/>
</dbReference>
<proteinExistence type="predicted"/>
<dbReference type="PANTHER" id="PTHR43591">
    <property type="entry name" value="METHYLTRANSFERASE"/>
    <property type="match status" value="1"/>
</dbReference>
<dbReference type="CDD" id="cd02440">
    <property type="entry name" value="AdoMet_MTases"/>
    <property type="match status" value="1"/>
</dbReference>
<dbReference type="PANTHER" id="PTHR43591:SF24">
    <property type="entry name" value="2-METHOXY-6-POLYPRENYL-1,4-BENZOQUINOL METHYLASE, MITOCHONDRIAL"/>
    <property type="match status" value="1"/>
</dbReference>
<evidence type="ECO:0000259" key="1">
    <source>
        <dbReference type="Pfam" id="PF08241"/>
    </source>
</evidence>
<dbReference type="Proteomes" id="UP000240892">
    <property type="component" value="Unassembled WGS sequence"/>
</dbReference>
<name>A0A2T2Y2N8_9ENTR</name>
<keyword evidence="2" id="KW-0489">Methyltransferase</keyword>
<accession>A0A2T2Y2N8</accession>
<protein>
    <submittedName>
        <fullName evidence="2">SAM-dependent methyltransferase</fullName>
    </submittedName>
</protein>
<gene>
    <name evidence="2" type="ORF">C8256_11920</name>
</gene>
<dbReference type="Gene3D" id="3.40.50.150">
    <property type="entry name" value="Vaccinia Virus protein VP39"/>
    <property type="match status" value="1"/>
</dbReference>
<organism evidence="2 3">
    <name type="scientific">Kluyvera genomosp. 2</name>
    <dbReference type="NCBI Taxonomy" id="2774054"/>
    <lineage>
        <taxon>Bacteria</taxon>
        <taxon>Pseudomonadati</taxon>
        <taxon>Pseudomonadota</taxon>
        <taxon>Gammaproteobacteria</taxon>
        <taxon>Enterobacterales</taxon>
        <taxon>Enterobacteriaceae</taxon>
        <taxon>Kluyvera</taxon>
    </lineage>
</organism>
<keyword evidence="3" id="KW-1185">Reference proteome</keyword>
<dbReference type="GO" id="GO:0032259">
    <property type="term" value="P:methylation"/>
    <property type="evidence" value="ECO:0007669"/>
    <property type="project" value="UniProtKB-KW"/>
</dbReference>
<sequence length="252" mass="27851">MSNHHEALVKAQFGGQAAAYLQSNVHAQGADLRRLAEWLANAGDANLLDVGCGAGHASFTAAPLVAQVTAYDLSDGMLAVVAEEAETRGLHNIVCAQGPAEALPFADRHFDIVISRYSAHHWHDMQAALMEIRRVLKPGGRFIMMDIASPGKAILDIWLQTIEMLRDPSHIRNYSQGEWLAMVNSRGLMVEKLVGDTLRLEFSSWVARMKTPDNIVEAIRYLQSRVSQEVHAHFAIEDDGSFTTDTIMFEAR</sequence>
<dbReference type="InterPro" id="IPR013216">
    <property type="entry name" value="Methyltransf_11"/>
</dbReference>
<reference evidence="2 3" key="1">
    <citation type="submission" date="2018-03" db="EMBL/GenBank/DDBJ databases">
        <title>First report of an OXA-48+CTX-M-M-producing Kluyvera ascorbata clone recovered from patients admitted in a University Hospital in Madrid, Spain.</title>
        <authorList>
            <person name="Hernandez-Garcia M."/>
            <person name="Leon-Sampedro R."/>
            <person name="Perez-Viso B."/>
            <person name="Morosini M.I."/>
            <person name="Lopez-Fresnena N."/>
            <person name="Coque T.M."/>
            <person name="Bonten M."/>
            <person name="Malhotra-Kumar S."/>
            <person name="Ruiz-Garbajosa P."/>
            <person name="Canton R."/>
        </authorList>
    </citation>
    <scope>NUCLEOTIDE SEQUENCE [LARGE SCALE GENOMIC DNA]</scope>
    <source>
        <strain evidence="2 3">KA2</strain>
    </source>
</reference>